<reference evidence="3 4" key="1">
    <citation type="submission" date="2024-10" db="EMBL/GenBank/DDBJ databases">
        <title>The Natural Products Discovery Center: Release of the First 8490 Sequenced Strains for Exploring Actinobacteria Biosynthetic Diversity.</title>
        <authorList>
            <person name="Kalkreuter E."/>
            <person name="Kautsar S.A."/>
            <person name="Yang D."/>
            <person name="Bader C.D."/>
            <person name="Teijaro C.N."/>
            <person name="Fluegel L."/>
            <person name="Davis C.M."/>
            <person name="Simpson J.R."/>
            <person name="Lauterbach L."/>
            <person name="Steele A.D."/>
            <person name="Gui C."/>
            <person name="Meng S."/>
            <person name="Li G."/>
            <person name="Viehrig K."/>
            <person name="Ye F."/>
            <person name="Su P."/>
            <person name="Kiefer A.F."/>
            <person name="Nichols A."/>
            <person name="Cepeda A.J."/>
            <person name="Yan W."/>
            <person name="Fan B."/>
            <person name="Jiang Y."/>
            <person name="Adhikari A."/>
            <person name="Zheng C.-J."/>
            <person name="Schuster L."/>
            <person name="Cowan T.M."/>
            <person name="Smanski M.J."/>
            <person name="Chevrette M.G."/>
            <person name="De Carvalho L.P.S."/>
            <person name="Shen B."/>
        </authorList>
    </citation>
    <scope>NUCLEOTIDE SEQUENCE [LARGE SCALE GENOMIC DNA]</scope>
    <source>
        <strain evidence="3 4">NPDC050545</strain>
    </source>
</reference>
<dbReference type="PANTHER" id="PTHR42760">
    <property type="entry name" value="SHORT-CHAIN DEHYDROGENASES/REDUCTASES FAMILY MEMBER"/>
    <property type="match status" value="1"/>
</dbReference>
<keyword evidence="2 3" id="KW-0560">Oxidoreductase</keyword>
<comment type="similarity">
    <text evidence="1">Belongs to the short-chain dehydrogenases/reductases (SDR) family.</text>
</comment>
<accession>A0ABW7YQJ7</accession>
<name>A0ABW7YQJ7_9ACTN</name>
<dbReference type="InterPro" id="IPR036291">
    <property type="entry name" value="NAD(P)-bd_dom_sf"/>
</dbReference>
<dbReference type="Pfam" id="PF13561">
    <property type="entry name" value="adh_short_C2"/>
    <property type="match status" value="1"/>
</dbReference>
<keyword evidence="4" id="KW-1185">Reference proteome</keyword>
<dbReference type="NCBIfam" id="NF005559">
    <property type="entry name" value="PRK07231.1"/>
    <property type="match status" value="1"/>
</dbReference>
<proteinExistence type="inferred from homology"/>
<dbReference type="PRINTS" id="PR00081">
    <property type="entry name" value="GDHRDH"/>
</dbReference>
<dbReference type="Gene3D" id="3.40.50.720">
    <property type="entry name" value="NAD(P)-binding Rossmann-like Domain"/>
    <property type="match status" value="1"/>
</dbReference>
<dbReference type="CDD" id="cd05233">
    <property type="entry name" value="SDR_c"/>
    <property type="match status" value="1"/>
</dbReference>
<dbReference type="EMBL" id="JBITGY010000003">
    <property type="protein sequence ID" value="MFI6498186.1"/>
    <property type="molecule type" value="Genomic_DNA"/>
</dbReference>
<sequence>MRGLAGKRVLISGGSSGIGAATARRFLEEGARVVLGGLDEAEVDAAVAGLAGLGEVSGLAGDVSAEAGAARLVDGGLAALGGIDVLVNNAGTAWREPFLEITPGHWDRIVAVNLRGMFLVAQAVARHMAERGSGGVILNMSSTNGLGGEADYAHYNASKGGVLLLTKTMAVELGKHGIRVNALCPGYIQTPLNSSISSGLAGDFVTAYARDHIPLGRPGLAEEVAAGYAFLASDDAAFIHGAELVIDGGQLAVM</sequence>
<dbReference type="SUPFAM" id="SSF51735">
    <property type="entry name" value="NAD(P)-binding Rossmann-fold domains"/>
    <property type="match status" value="1"/>
</dbReference>
<dbReference type="RefSeq" id="WP_397081443.1">
    <property type="nucleotide sequence ID" value="NZ_JBITGY010000003.1"/>
</dbReference>
<protein>
    <submittedName>
        <fullName evidence="3">SDR family NAD(P)-dependent oxidoreductase</fullName>
        <ecNumber evidence="3">1.1.1.-</ecNumber>
    </submittedName>
</protein>
<dbReference type="PANTHER" id="PTHR42760:SF133">
    <property type="entry name" value="3-OXOACYL-[ACYL-CARRIER-PROTEIN] REDUCTASE"/>
    <property type="match status" value="1"/>
</dbReference>
<dbReference type="InterPro" id="IPR020904">
    <property type="entry name" value="Sc_DH/Rdtase_CS"/>
</dbReference>
<gene>
    <name evidence="3" type="ORF">ACIBG2_12405</name>
</gene>
<dbReference type="EC" id="1.1.1.-" evidence="3"/>
<comment type="caution">
    <text evidence="3">The sequence shown here is derived from an EMBL/GenBank/DDBJ whole genome shotgun (WGS) entry which is preliminary data.</text>
</comment>
<dbReference type="PROSITE" id="PS00061">
    <property type="entry name" value="ADH_SHORT"/>
    <property type="match status" value="1"/>
</dbReference>
<dbReference type="PRINTS" id="PR00080">
    <property type="entry name" value="SDRFAMILY"/>
</dbReference>
<dbReference type="InterPro" id="IPR002347">
    <property type="entry name" value="SDR_fam"/>
</dbReference>
<evidence type="ECO:0000256" key="2">
    <source>
        <dbReference type="ARBA" id="ARBA00023002"/>
    </source>
</evidence>
<dbReference type="GO" id="GO:0016491">
    <property type="term" value="F:oxidoreductase activity"/>
    <property type="evidence" value="ECO:0007669"/>
    <property type="project" value="UniProtKB-KW"/>
</dbReference>
<evidence type="ECO:0000313" key="3">
    <source>
        <dbReference type="EMBL" id="MFI6498186.1"/>
    </source>
</evidence>
<evidence type="ECO:0000313" key="4">
    <source>
        <dbReference type="Proteomes" id="UP001612741"/>
    </source>
</evidence>
<dbReference type="Proteomes" id="UP001612741">
    <property type="component" value="Unassembled WGS sequence"/>
</dbReference>
<evidence type="ECO:0000256" key="1">
    <source>
        <dbReference type="ARBA" id="ARBA00006484"/>
    </source>
</evidence>
<organism evidence="3 4">
    <name type="scientific">Nonomuraea typhae</name>
    <dbReference type="NCBI Taxonomy" id="2603600"/>
    <lineage>
        <taxon>Bacteria</taxon>
        <taxon>Bacillati</taxon>
        <taxon>Actinomycetota</taxon>
        <taxon>Actinomycetes</taxon>
        <taxon>Streptosporangiales</taxon>
        <taxon>Streptosporangiaceae</taxon>
        <taxon>Nonomuraea</taxon>
    </lineage>
</organism>